<dbReference type="InterPro" id="IPR001647">
    <property type="entry name" value="HTH_TetR"/>
</dbReference>
<dbReference type="PANTHER" id="PTHR30055">
    <property type="entry name" value="HTH-TYPE TRANSCRIPTIONAL REGULATOR RUTR"/>
    <property type="match status" value="1"/>
</dbReference>
<keyword evidence="3" id="KW-0804">Transcription</keyword>
<keyword evidence="2 4" id="KW-0238">DNA-binding</keyword>
<dbReference type="AlphaFoldDB" id="A0A502EHJ3"/>
<dbReference type="EMBL" id="RCZG01000001">
    <property type="protein sequence ID" value="TPG36614.1"/>
    <property type="molecule type" value="Genomic_DNA"/>
</dbReference>
<protein>
    <submittedName>
        <fullName evidence="7">TetR/AcrR family transcriptional regulator</fullName>
    </submittedName>
</protein>
<comment type="caution">
    <text evidence="7">The sequence shown here is derived from an EMBL/GenBank/DDBJ whole genome shotgun (WGS) entry which is preliminary data.</text>
</comment>
<dbReference type="Proteomes" id="UP000320095">
    <property type="component" value="Unassembled WGS sequence"/>
</dbReference>
<proteinExistence type="predicted"/>
<evidence type="ECO:0000313" key="7">
    <source>
        <dbReference type="EMBL" id="TPG36614.1"/>
    </source>
</evidence>
<feature type="domain" description="HTH tetR-type" evidence="6">
    <location>
        <begin position="25"/>
        <end position="85"/>
    </location>
</feature>
<reference evidence="7 8" key="1">
    <citation type="journal article" date="2019" name="Environ. Microbiol.">
        <title>Species interactions and distinct microbial communities in high Arctic permafrost affected cryosols are associated with the CH4 and CO2 gas fluxes.</title>
        <authorList>
            <person name="Altshuler I."/>
            <person name="Hamel J."/>
            <person name="Turney S."/>
            <person name="Magnuson E."/>
            <person name="Levesque R."/>
            <person name="Greer C."/>
            <person name="Whyte L.G."/>
        </authorList>
    </citation>
    <scope>NUCLEOTIDE SEQUENCE [LARGE SCALE GENOMIC DNA]</scope>
    <source>
        <strain evidence="7 8">S5.20</strain>
    </source>
</reference>
<keyword evidence="1" id="KW-0805">Transcription regulation</keyword>
<gene>
    <name evidence="7" type="ORF">EAH80_01260</name>
</gene>
<evidence type="ECO:0000256" key="3">
    <source>
        <dbReference type="ARBA" id="ARBA00023163"/>
    </source>
</evidence>
<accession>A0A502EHJ3</accession>
<dbReference type="Pfam" id="PF00440">
    <property type="entry name" value="TetR_N"/>
    <property type="match status" value="1"/>
</dbReference>
<dbReference type="PROSITE" id="PS50977">
    <property type="entry name" value="HTH_TETR_2"/>
    <property type="match status" value="1"/>
</dbReference>
<dbReference type="PANTHER" id="PTHR30055:SF234">
    <property type="entry name" value="HTH-TYPE TRANSCRIPTIONAL REGULATOR BETI"/>
    <property type="match status" value="1"/>
</dbReference>
<dbReference type="Gene3D" id="1.10.10.60">
    <property type="entry name" value="Homeodomain-like"/>
    <property type="match status" value="1"/>
</dbReference>
<dbReference type="SUPFAM" id="SSF48498">
    <property type="entry name" value="Tetracyclin repressor-like, C-terminal domain"/>
    <property type="match status" value="1"/>
</dbReference>
<dbReference type="InterPro" id="IPR036271">
    <property type="entry name" value="Tet_transcr_reg_TetR-rel_C_sf"/>
</dbReference>
<keyword evidence="8" id="KW-1185">Reference proteome</keyword>
<evidence type="ECO:0000256" key="5">
    <source>
        <dbReference type="SAM" id="MobiDB-lite"/>
    </source>
</evidence>
<feature type="region of interest" description="Disordered" evidence="5">
    <location>
        <begin position="1"/>
        <end position="22"/>
    </location>
</feature>
<evidence type="ECO:0000256" key="2">
    <source>
        <dbReference type="ARBA" id="ARBA00023125"/>
    </source>
</evidence>
<evidence type="ECO:0000256" key="1">
    <source>
        <dbReference type="ARBA" id="ARBA00023015"/>
    </source>
</evidence>
<dbReference type="InterPro" id="IPR009057">
    <property type="entry name" value="Homeodomain-like_sf"/>
</dbReference>
<name>A0A502EHJ3_9MYCO</name>
<dbReference type="SUPFAM" id="SSF46689">
    <property type="entry name" value="Homeodomain-like"/>
    <property type="match status" value="1"/>
</dbReference>
<evidence type="ECO:0000313" key="8">
    <source>
        <dbReference type="Proteomes" id="UP000320095"/>
    </source>
</evidence>
<feature type="DNA-binding region" description="H-T-H motif" evidence="4">
    <location>
        <begin position="48"/>
        <end position="67"/>
    </location>
</feature>
<evidence type="ECO:0000256" key="4">
    <source>
        <dbReference type="PROSITE-ProRule" id="PRU00335"/>
    </source>
</evidence>
<sequence length="223" mass="25067">MIEVSREVASSDRELRRGEGVTDRTAEREQIVAEAYRSLDKNGGTALSVTEILANTGLSTRAFYRHFKTRDELLLVMLRRDRERVLTELRTVVTEADGPVDALTRWVDAMFALLADPRRKRRVLTFYSEEMQRTRGYHQELDRFEATQHVLLAQIIEDGRRTGAFPAADPGPDARSALASIEAGFTEQARRSTGADPRETAAQILRFILRALGYRAANSGTPS</sequence>
<dbReference type="GO" id="GO:0000976">
    <property type="term" value="F:transcription cis-regulatory region binding"/>
    <property type="evidence" value="ECO:0007669"/>
    <property type="project" value="TreeGrafter"/>
</dbReference>
<dbReference type="GO" id="GO:0003700">
    <property type="term" value="F:DNA-binding transcription factor activity"/>
    <property type="evidence" value="ECO:0007669"/>
    <property type="project" value="TreeGrafter"/>
</dbReference>
<dbReference type="Gene3D" id="1.10.357.10">
    <property type="entry name" value="Tetracycline Repressor, domain 2"/>
    <property type="match status" value="1"/>
</dbReference>
<dbReference type="InterPro" id="IPR050109">
    <property type="entry name" value="HTH-type_TetR-like_transc_reg"/>
</dbReference>
<evidence type="ECO:0000259" key="6">
    <source>
        <dbReference type="PROSITE" id="PS50977"/>
    </source>
</evidence>
<organism evidence="7 8">
    <name type="scientific">Mycolicibacterium hodleri</name>
    <dbReference type="NCBI Taxonomy" id="49897"/>
    <lineage>
        <taxon>Bacteria</taxon>
        <taxon>Bacillati</taxon>
        <taxon>Actinomycetota</taxon>
        <taxon>Actinomycetes</taxon>
        <taxon>Mycobacteriales</taxon>
        <taxon>Mycobacteriaceae</taxon>
        <taxon>Mycolicibacterium</taxon>
    </lineage>
</organism>